<evidence type="ECO:0000256" key="3">
    <source>
        <dbReference type="ARBA" id="ARBA00022730"/>
    </source>
</evidence>
<dbReference type="HAMAP" id="MF_00500">
    <property type="entry name" value="Ribosomal_bS20"/>
    <property type="match status" value="1"/>
</dbReference>
<dbReference type="GO" id="GO:0070181">
    <property type="term" value="F:small ribosomal subunit rRNA binding"/>
    <property type="evidence" value="ECO:0007669"/>
    <property type="project" value="TreeGrafter"/>
</dbReference>
<reference evidence="10 12" key="1">
    <citation type="submission" date="2018-11" db="EMBL/GenBank/DDBJ databases">
        <title>Shewanella sp. M2.</title>
        <authorList>
            <person name="Hwang Y.J."/>
            <person name="Hwang C.Y."/>
        </authorList>
    </citation>
    <scope>NUCLEOTIDE SEQUENCE [LARGE SCALE GENOMIC DNA]</scope>
    <source>
        <strain evidence="10 12">M2</strain>
    </source>
</reference>
<dbReference type="GO" id="GO:0003735">
    <property type="term" value="F:structural constituent of ribosome"/>
    <property type="evidence" value="ECO:0007669"/>
    <property type="project" value="InterPro"/>
</dbReference>
<evidence type="ECO:0000313" key="12">
    <source>
        <dbReference type="Proteomes" id="UP000273778"/>
    </source>
</evidence>
<evidence type="ECO:0000313" key="11">
    <source>
        <dbReference type="EMBL" id="RPA32894.1"/>
    </source>
</evidence>
<dbReference type="GO" id="GO:0006412">
    <property type="term" value="P:translation"/>
    <property type="evidence" value="ECO:0007669"/>
    <property type="project" value="UniProtKB-UniRule"/>
</dbReference>
<dbReference type="EMBL" id="RKKB01000002">
    <property type="protein sequence ID" value="RPA32894.1"/>
    <property type="molecule type" value="Genomic_DNA"/>
</dbReference>
<dbReference type="GO" id="GO:0015935">
    <property type="term" value="C:small ribosomal subunit"/>
    <property type="evidence" value="ECO:0007669"/>
    <property type="project" value="TreeGrafter"/>
</dbReference>
<dbReference type="KEGG" id="spsr:EGC80_10470"/>
<dbReference type="EMBL" id="CP034073">
    <property type="protein sequence ID" value="AZG35302.1"/>
    <property type="molecule type" value="Genomic_DNA"/>
</dbReference>
<evidence type="ECO:0000313" key="10">
    <source>
        <dbReference type="EMBL" id="AZG35302.1"/>
    </source>
</evidence>
<evidence type="ECO:0000256" key="4">
    <source>
        <dbReference type="ARBA" id="ARBA00022884"/>
    </source>
</evidence>
<dbReference type="AlphaFoldDB" id="A0A3N4EUV1"/>
<evidence type="ECO:0000256" key="5">
    <source>
        <dbReference type="ARBA" id="ARBA00022980"/>
    </source>
</evidence>
<dbReference type="OrthoDB" id="9807974at2"/>
<keyword evidence="12" id="KW-1185">Reference proteome</keyword>
<dbReference type="Proteomes" id="UP000278855">
    <property type="component" value="Unassembled WGS sequence"/>
</dbReference>
<keyword evidence="5 8" id="KW-0689">Ribosomal protein</keyword>
<evidence type="ECO:0000256" key="6">
    <source>
        <dbReference type="ARBA" id="ARBA00023274"/>
    </source>
</evidence>
<protein>
    <recommendedName>
        <fullName evidence="7 8">Small ribosomal subunit protein bS20</fullName>
    </recommendedName>
</protein>
<evidence type="ECO:0000256" key="9">
    <source>
        <dbReference type="SAM" id="MobiDB-lite"/>
    </source>
</evidence>
<reference evidence="13" key="2">
    <citation type="submission" date="2018-11" db="EMBL/GenBank/DDBJ databases">
        <title>Shewanella sp. R106.</title>
        <authorList>
            <person name="Hwang Y.J."/>
            <person name="Hwang C.Y."/>
        </authorList>
    </citation>
    <scope>NUCLEOTIDE SEQUENCE [LARGE SCALE GENOMIC DNA]</scope>
    <source>
        <strain evidence="13">R106</strain>
    </source>
</reference>
<dbReference type="NCBIfam" id="TIGR00029">
    <property type="entry name" value="S20"/>
    <property type="match status" value="1"/>
</dbReference>
<dbReference type="InterPro" id="IPR002583">
    <property type="entry name" value="Ribosomal_bS20"/>
</dbReference>
<dbReference type="RefSeq" id="WP_101034567.1">
    <property type="nucleotide sequence ID" value="NZ_CP034073.1"/>
</dbReference>
<dbReference type="Pfam" id="PF01649">
    <property type="entry name" value="Ribosomal_S20p"/>
    <property type="match status" value="1"/>
</dbReference>
<keyword evidence="6 8" id="KW-0687">Ribonucleoprotein</keyword>
<dbReference type="GO" id="GO:0005829">
    <property type="term" value="C:cytosol"/>
    <property type="evidence" value="ECO:0007669"/>
    <property type="project" value="TreeGrafter"/>
</dbReference>
<dbReference type="FunFam" id="1.20.58.110:FF:000001">
    <property type="entry name" value="30S ribosomal protein S20"/>
    <property type="match status" value="1"/>
</dbReference>
<dbReference type="Proteomes" id="UP000273778">
    <property type="component" value="Chromosome"/>
</dbReference>
<evidence type="ECO:0000256" key="8">
    <source>
        <dbReference type="HAMAP-Rule" id="MF_00500"/>
    </source>
</evidence>
<feature type="region of interest" description="Disordered" evidence="9">
    <location>
        <begin position="1"/>
        <end position="27"/>
    </location>
</feature>
<dbReference type="PANTHER" id="PTHR33398:SF1">
    <property type="entry name" value="SMALL RIBOSOMAL SUBUNIT PROTEIN BS20C"/>
    <property type="match status" value="1"/>
</dbReference>
<keyword evidence="3 8" id="KW-0699">rRNA-binding</keyword>
<sequence>MANSKSAKKRALQSEKRRQHNASRRSMLRTYVKRVIAAIKSGDHKAATEAFATAQPIVDRMATKGIIHKNKAARQKARLNAKIKAIAA</sequence>
<evidence type="ECO:0000256" key="7">
    <source>
        <dbReference type="ARBA" id="ARBA00035136"/>
    </source>
</evidence>
<gene>
    <name evidence="8" type="primary">rpsT</name>
    <name evidence="11" type="ORF">EGC77_05850</name>
    <name evidence="10" type="ORF">EGC80_10470</name>
</gene>
<comment type="similarity">
    <text evidence="2 8">Belongs to the bacterial ribosomal protein bS20 family.</text>
</comment>
<evidence type="ECO:0000256" key="2">
    <source>
        <dbReference type="ARBA" id="ARBA00007634"/>
    </source>
</evidence>
<organism evidence="11 13">
    <name type="scientific">Shewanella psychromarinicola</name>
    <dbReference type="NCBI Taxonomy" id="2487742"/>
    <lineage>
        <taxon>Bacteria</taxon>
        <taxon>Pseudomonadati</taxon>
        <taxon>Pseudomonadota</taxon>
        <taxon>Gammaproteobacteria</taxon>
        <taxon>Alteromonadales</taxon>
        <taxon>Shewanellaceae</taxon>
        <taxon>Shewanella</taxon>
    </lineage>
</organism>
<dbReference type="Gene3D" id="1.20.58.110">
    <property type="entry name" value="Ribosomal protein S20"/>
    <property type="match status" value="1"/>
</dbReference>
<dbReference type="InterPro" id="IPR036510">
    <property type="entry name" value="Ribosomal_bS20_sf"/>
</dbReference>
<accession>A0A3N4EUV1</accession>
<dbReference type="SUPFAM" id="SSF46992">
    <property type="entry name" value="Ribosomal protein S20"/>
    <property type="match status" value="1"/>
</dbReference>
<keyword evidence="4 8" id="KW-0694">RNA-binding</keyword>
<evidence type="ECO:0000256" key="1">
    <source>
        <dbReference type="ARBA" id="ARBA00003134"/>
    </source>
</evidence>
<name>A0A3N4EUV1_9GAMM</name>
<dbReference type="PANTHER" id="PTHR33398">
    <property type="entry name" value="30S RIBOSOMAL PROTEIN S20"/>
    <property type="match status" value="1"/>
</dbReference>
<reference evidence="11" key="3">
    <citation type="submission" date="2018-11" db="EMBL/GenBank/DDBJ databases">
        <authorList>
            <person name="Hwang Y.J."/>
            <person name="Hwang C.Y."/>
        </authorList>
    </citation>
    <scope>NUCLEOTIDE SEQUENCE</scope>
    <source>
        <strain evidence="11">R106</strain>
    </source>
</reference>
<comment type="function">
    <text evidence="1 8">Binds directly to 16S ribosomal RNA.</text>
</comment>
<proteinExistence type="inferred from homology"/>
<evidence type="ECO:0000313" key="13">
    <source>
        <dbReference type="Proteomes" id="UP000278855"/>
    </source>
</evidence>